<dbReference type="GO" id="GO:0003700">
    <property type="term" value="F:DNA-binding transcription factor activity"/>
    <property type="evidence" value="ECO:0007669"/>
    <property type="project" value="TreeGrafter"/>
</dbReference>
<dbReference type="EMBL" id="CP047156">
    <property type="protein sequence ID" value="QHC01533.1"/>
    <property type="molecule type" value="Genomic_DNA"/>
</dbReference>
<keyword evidence="5" id="KW-1185">Reference proteome</keyword>
<feature type="domain" description="HTH tetR-type" evidence="3">
    <location>
        <begin position="1"/>
        <end position="46"/>
    </location>
</feature>
<dbReference type="RefSeq" id="WP_159546668.1">
    <property type="nucleotide sequence ID" value="NZ_CP047156.1"/>
</dbReference>
<evidence type="ECO:0000256" key="1">
    <source>
        <dbReference type="ARBA" id="ARBA00023125"/>
    </source>
</evidence>
<protein>
    <submittedName>
        <fullName evidence="4">TetR family transcriptional regulator</fullName>
    </submittedName>
</protein>
<dbReference type="GO" id="GO:0000976">
    <property type="term" value="F:transcription cis-regulatory region binding"/>
    <property type="evidence" value="ECO:0007669"/>
    <property type="project" value="TreeGrafter"/>
</dbReference>
<dbReference type="Proteomes" id="UP000463857">
    <property type="component" value="Chromosome"/>
</dbReference>
<dbReference type="OrthoDB" id="3210235at2"/>
<dbReference type="SUPFAM" id="SSF48498">
    <property type="entry name" value="Tetracyclin repressor-like, C-terminal domain"/>
    <property type="match status" value="1"/>
</dbReference>
<dbReference type="InParanoid" id="A0A7L4YRF8"/>
<evidence type="ECO:0000256" key="2">
    <source>
        <dbReference type="PROSITE-ProRule" id="PRU00335"/>
    </source>
</evidence>
<dbReference type="Pfam" id="PF00440">
    <property type="entry name" value="TetR_N"/>
    <property type="match status" value="1"/>
</dbReference>
<dbReference type="PANTHER" id="PTHR30055:SF235">
    <property type="entry name" value="TRANSCRIPTIONAL REGULATORY PROTEIN"/>
    <property type="match status" value="1"/>
</dbReference>
<dbReference type="KEGG" id="eke:EK0264_15375"/>
<organism evidence="4 5">
    <name type="scientific">Epidermidibacterium keratini</name>
    <dbReference type="NCBI Taxonomy" id="1891644"/>
    <lineage>
        <taxon>Bacteria</taxon>
        <taxon>Bacillati</taxon>
        <taxon>Actinomycetota</taxon>
        <taxon>Actinomycetes</taxon>
        <taxon>Sporichthyales</taxon>
        <taxon>Sporichthyaceae</taxon>
        <taxon>Epidermidibacterium</taxon>
    </lineage>
</organism>
<evidence type="ECO:0000313" key="4">
    <source>
        <dbReference type="EMBL" id="QHC01533.1"/>
    </source>
</evidence>
<dbReference type="InterPro" id="IPR036271">
    <property type="entry name" value="Tet_transcr_reg_TetR-rel_C_sf"/>
</dbReference>
<reference evidence="4 5" key="1">
    <citation type="journal article" date="2018" name="Int. J. Syst. Evol. Microbiol.">
        <title>Epidermidibacterium keratini gen. nov., sp. nov., a member of the family Sporichthyaceae, isolated from keratin epidermis.</title>
        <authorList>
            <person name="Lee D.G."/>
            <person name="Trujillo M.E."/>
            <person name="Kang S."/>
            <person name="Nam J.J."/>
            <person name="Kim Y.J."/>
        </authorList>
    </citation>
    <scope>NUCLEOTIDE SEQUENCE [LARGE SCALE GENOMIC DNA]</scope>
    <source>
        <strain evidence="4 5">EPI-7</strain>
    </source>
</reference>
<dbReference type="InterPro" id="IPR050109">
    <property type="entry name" value="HTH-type_TetR-like_transc_reg"/>
</dbReference>
<gene>
    <name evidence="4" type="ORF">EK0264_15375</name>
</gene>
<dbReference type="Pfam" id="PF17920">
    <property type="entry name" value="TetR_C_16"/>
    <property type="match status" value="1"/>
</dbReference>
<keyword evidence="1 2" id="KW-0238">DNA-binding</keyword>
<feature type="DNA-binding region" description="H-T-H motif" evidence="2">
    <location>
        <begin position="9"/>
        <end position="28"/>
    </location>
</feature>
<dbReference type="AlphaFoldDB" id="A0A7L4YRF8"/>
<dbReference type="InterPro" id="IPR041678">
    <property type="entry name" value="TetR_C_16"/>
</dbReference>
<proteinExistence type="predicted"/>
<dbReference type="InterPro" id="IPR009057">
    <property type="entry name" value="Homeodomain-like_sf"/>
</dbReference>
<dbReference type="PROSITE" id="PS50977">
    <property type="entry name" value="HTH_TETR_2"/>
    <property type="match status" value="1"/>
</dbReference>
<dbReference type="PANTHER" id="PTHR30055">
    <property type="entry name" value="HTH-TYPE TRANSCRIPTIONAL REGULATOR RUTR"/>
    <property type="match status" value="1"/>
</dbReference>
<name>A0A7L4YRF8_9ACTN</name>
<dbReference type="SUPFAM" id="SSF46689">
    <property type="entry name" value="Homeodomain-like"/>
    <property type="match status" value="1"/>
</dbReference>
<sequence length="171" mass="18408">MADGYDATSVRSIAESAGVSHSLVNYHFGSKSGLFSAVLDLVMGPGQVLDRVAARHQGSALAPHLLAQALALWDSPALAPRLRELIRDAAEDPQRAEVLRGYLHSTVVDRFAEQIGGPDAHRLASGAAAVMAGVFLTRYVIRLEPIASMSREEIVRYVAPVLQASLTPRRR</sequence>
<evidence type="ECO:0000259" key="3">
    <source>
        <dbReference type="PROSITE" id="PS50977"/>
    </source>
</evidence>
<accession>A0A7L4YRF8</accession>
<dbReference type="InterPro" id="IPR001647">
    <property type="entry name" value="HTH_TetR"/>
</dbReference>
<evidence type="ECO:0000313" key="5">
    <source>
        <dbReference type="Proteomes" id="UP000463857"/>
    </source>
</evidence>
<dbReference type="Gene3D" id="1.10.357.10">
    <property type="entry name" value="Tetracycline Repressor, domain 2"/>
    <property type="match status" value="1"/>
</dbReference>
<dbReference type="Gene3D" id="1.10.10.60">
    <property type="entry name" value="Homeodomain-like"/>
    <property type="match status" value="1"/>
</dbReference>